<keyword evidence="7" id="KW-1185">Reference proteome</keyword>
<dbReference type="PANTHER" id="PTHR30579:SF8">
    <property type="entry name" value="HTH-TYPE TRANSCRIPTIONAL REGULATOR HDFR"/>
    <property type="match status" value="1"/>
</dbReference>
<name>A0A1I5C610_9RHOB</name>
<keyword evidence="3" id="KW-0238">DNA-binding</keyword>
<evidence type="ECO:0000256" key="1">
    <source>
        <dbReference type="ARBA" id="ARBA00009437"/>
    </source>
</evidence>
<reference evidence="7" key="1">
    <citation type="submission" date="2016-10" db="EMBL/GenBank/DDBJ databases">
        <authorList>
            <person name="Varghese N."/>
            <person name="Submissions S."/>
        </authorList>
    </citation>
    <scope>NUCLEOTIDE SEQUENCE [LARGE SCALE GENOMIC DNA]</scope>
    <source>
        <strain evidence="7">DSM 28463</strain>
    </source>
</reference>
<dbReference type="InterPro" id="IPR050176">
    <property type="entry name" value="LTTR"/>
</dbReference>
<dbReference type="GO" id="GO:0003677">
    <property type="term" value="F:DNA binding"/>
    <property type="evidence" value="ECO:0007669"/>
    <property type="project" value="UniProtKB-KW"/>
</dbReference>
<feature type="domain" description="HTH lysR-type" evidence="5">
    <location>
        <begin position="30"/>
        <end position="87"/>
    </location>
</feature>
<evidence type="ECO:0000259" key="5">
    <source>
        <dbReference type="PROSITE" id="PS50931"/>
    </source>
</evidence>
<dbReference type="InterPro" id="IPR005119">
    <property type="entry name" value="LysR_subst-bd"/>
</dbReference>
<comment type="similarity">
    <text evidence="1">Belongs to the LysR transcriptional regulatory family.</text>
</comment>
<keyword evidence="2" id="KW-0805">Transcription regulation</keyword>
<evidence type="ECO:0000256" key="2">
    <source>
        <dbReference type="ARBA" id="ARBA00023015"/>
    </source>
</evidence>
<proteinExistence type="inferred from homology"/>
<dbReference type="GO" id="GO:0003700">
    <property type="term" value="F:DNA-binding transcription factor activity"/>
    <property type="evidence" value="ECO:0007669"/>
    <property type="project" value="InterPro"/>
</dbReference>
<evidence type="ECO:0000313" key="7">
    <source>
        <dbReference type="Proteomes" id="UP000198599"/>
    </source>
</evidence>
<dbReference type="Gene3D" id="3.40.190.290">
    <property type="match status" value="1"/>
</dbReference>
<dbReference type="Pfam" id="PF03466">
    <property type="entry name" value="LysR_substrate"/>
    <property type="match status" value="1"/>
</dbReference>
<protein>
    <submittedName>
        <fullName evidence="6">Transcriptional regulator, LysR family</fullName>
    </submittedName>
</protein>
<organism evidence="6 7">
    <name type="scientific">Roseovarius lutimaris</name>
    <dbReference type="NCBI Taxonomy" id="1005928"/>
    <lineage>
        <taxon>Bacteria</taxon>
        <taxon>Pseudomonadati</taxon>
        <taxon>Pseudomonadota</taxon>
        <taxon>Alphaproteobacteria</taxon>
        <taxon>Rhodobacterales</taxon>
        <taxon>Roseobacteraceae</taxon>
        <taxon>Roseovarius</taxon>
    </lineage>
</organism>
<dbReference type="Gene3D" id="1.10.10.10">
    <property type="entry name" value="Winged helix-like DNA-binding domain superfamily/Winged helix DNA-binding domain"/>
    <property type="match status" value="1"/>
</dbReference>
<dbReference type="PROSITE" id="PS50931">
    <property type="entry name" value="HTH_LYSR"/>
    <property type="match status" value="1"/>
</dbReference>
<dbReference type="SUPFAM" id="SSF46785">
    <property type="entry name" value="Winged helix' DNA-binding domain"/>
    <property type="match status" value="1"/>
</dbReference>
<dbReference type="InterPro" id="IPR036390">
    <property type="entry name" value="WH_DNA-bd_sf"/>
</dbReference>
<dbReference type="FunFam" id="1.10.10.10:FF:000001">
    <property type="entry name" value="LysR family transcriptional regulator"/>
    <property type="match status" value="1"/>
</dbReference>
<dbReference type="PANTHER" id="PTHR30579">
    <property type="entry name" value="TRANSCRIPTIONAL REGULATOR"/>
    <property type="match status" value="1"/>
</dbReference>
<dbReference type="PRINTS" id="PR00039">
    <property type="entry name" value="HTHLYSR"/>
</dbReference>
<dbReference type="CDD" id="cd05466">
    <property type="entry name" value="PBP2_LTTR_substrate"/>
    <property type="match status" value="1"/>
</dbReference>
<evidence type="ECO:0000256" key="3">
    <source>
        <dbReference type="ARBA" id="ARBA00023125"/>
    </source>
</evidence>
<evidence type="ECO:0000256" key="4">
    <source>
        <dbReference type="ARBA" id="ARBA00023163"/>
    </source>
</evidence>
<dbReference type="AlphaFoldDB" id="A0A1I5C610"/>
<dbReference type="SUPFAM" id="SSF53850">
    <property type="entry name" value="Periplasmic binding protein-like II"/>
    <property type="match status" value="1"/>
</dbReference>
<evidence type="ECO:0000313" key="6">
    <source>
        <dbReference type="EMBL" id="SFN82459.1"/>
    </source>
</evidence>
<dbReference type="Proteomes" id="UP000198599">
    <property type="component" value="Unassembled WGS sequence"/>
</dbReference>
<dbReference type="EMBL" id="FOVP01000009">
    <property type="protein sequence ID" value="SFN82459.1"/>
    <property type="molecule type" value="Genomic_DNA"/>
</dbReference>
<dbReference type="STRING" id="1005928.SAMN04487859_109140"/>
<gene>
    <name evidence="6" type="ORF">SAMN04487859_109140</name>
</gene>
<dbReference type="RefSeq" id="WP_218145657.1">
    <property type="nucleotide sequence ID" value="NZ_FOVP01000009.1"/>
</dbReference>
<sequence length="307" mass="34515">MYNHRIAICLQVEKWFLIVFNIGISDDAAMDSEFARTFLAVASAGSFVAAAERLHVTQSTVSGRIQTLEDQLGCRLFTRNRAGATLTDNGRRFQKHAALIVRTVEQARHDVGLPQGFRDSVVVGARIGLWDGLMLPWLARARYSSPEISFRAEIGFEPDLMQGLIDGRMDMAVMYTPQHRPQLETFELLRERLVLVSCRNDDSDPPYIYVDWGPEFYAQHSASFPDLPGPPISVNIGWLGLNYLLANGGSGYFPYRLVAGLITQGRIALVEYMPEFSLPVWLVCHEGRDRNLIDPLIDQIKLLTSEL</sequence>
<dbReference type="InterPro" id="IPR000847">
    <property type="entry name" value="LysR_HTH_N"/>
</dbReference>
<dbReference type="InterPro" id="IPR036388">
    <property type="entry name" value="WH-like_DNA-bd_sf"/>
</dbReference>
<accession>A0A1I5C610</accession>
<keyword evidence="4" id="KW-0804">Transcription</keyword>
<dbReference type="Pfam" id="PF00126">
    <property type="entry name" value="HTH_1"/>
    <property type="match status" value="1"/>
</dbReference>